<dbReference type="GO" id="GO:0007417">
    <property type="term" value="P:central nervous system development"/>
    <property type="evidence" value="ECO:0007669"/>
    <property type="project" value="TreeGrafter"/>
</dbReference>
<reference evidence="4" key="1">
    <citation type="submission" date="2025-08" db="UniProtKB">
        <authorList>
            <consortium name="Ensembl"/>
        </authorList>
    </citation>
    <scope>IDENTIFICATION</scope>
</reference>
<dbReference type="AlphaFoldDB" id="A0A8C6QFP6"/>
<name>A0A8C6QFP6_NANGA</name>
<dbReference type="PANTHER" id="PTHR22804:SF6">
    <property type="entry name" value="VERSICAN CORE PROTEIN"/>
    <property type="match status" value="1"/>
</dbReference>
<dbReference type="OMA" id="RSILWMC"/>
<dbReference type="GO" id="GO:0005615">
    <property type="term" value="C:extracellular space"/>
    <property type="evidence" value="ECO:0007669"/>
    <property type="project" value="TreeGrafter"/>
</dbReference>
<feature type="chain" id="PRO_5034429833" evidence="3">
    <location>
        <begin position="21"/>
        <end position="100"/>
    </location>
</feature>
<dbReference type="GO" id="GO:0010001">
    <property type="term" value="P:glial cell differentiation"/>
    <property type="evidence" value="ECO:0007669"/>
    <property type="project" value="TreeGrafter"/>
</dbReference>
<keyword evidence="3" id="KW-0732">Signal</keyword>
<dbReference type="GO" id="GO:0001501">
    <property type="term" value="P:skeletal system development"/>
    <property type="evidence" value="ECO:0007669"/>
    <property type="project" value="TreeGrafter"/>
</dbReference>
<dbReference type="PANTHER" id="PTHR22804">
    <property type="entry name" value="AGGRECAN/VERSICAN PROTEOGLYCAN"/>
    <property type="match status" value="1"/>
</dbReference>
<feature type="signal peptide" evidence="3">
    <location>
        <begin position="1"/>
        <end position="20"/>
    </location>
</feature>
<dbReference type="Gene3D" id="2.60.40.10">
    <property type="entry name" value="Immunoglobulins"/>
    <property type="match status" value="1"/>
</dbReference>
<sequence>MLINIKSVLWMCSTLIVTHALHKVTVDKSPPVKGSLSGKASLPCHFSTMPTLPPGYNSSEFLRIKWSKMEVDKNGKDIKETTVLVAQNGNIKIGQDYRGR</sequence>
<dbReference type="Proteomes" id="UP000694381">
    <property type="component" value="Unassembled WGS sequence"/>
</dbReference>
<protein>
    <submittedName>
        <fullName evidence="4">Uncharacterized protein</fullName>
    </submittedName>
</protein>
<reference evidence="4" key="2">
    <citation type="submission" date="2025-09" db="UniProtKB">
        <authorList>
            <consortium name="Ensembl"/>
        </authorList>
    </citation>
    <scope>IDENTIFICATION</scope>
</reference>
<evidence type="ECO:0000313" key="4">
    <source>
        <dbReference type="Ensembl" id="ENSNGAP00000003361.1"/>
    </source>
</evidence>
<dbReference type="InterPro" id="IPR050691">
    <property type="entry name" value="Hyaluronan_bind_Proteoglycan"/>
</dbReference>
<dbReference type="GeneTree" id="ENSGT00940000156102"/>
<organism evidence="4 5">
    <name type="scientific">Nannospalax galili</name>
    <name type="common">Northern Israeli blind subterranean mole rat</name>
    <name type="synonym">Spalax galili</name>
    <dbReference type="NCBI Taxonomy" id="1026970"/>
    <lineage>
        <taxon>Eukaryota</taxon>
        <taxon>Metazoa</taxon>
        <taxon>Chordata</taxon>
        <taxon>Craniata</taxon>
        <taxon>Vertebrata</taxon>
        <taxon>Euteleostomi</taxon>
        <taxon>Mammalia</taxon>
        <taxon>Eutheria</taxon>
        <taxon>Euarchontoglires</taxon>
        <taxon>Glires</taxon>
        <taxon>Rodentia</taxon>
        <taxon>Myomorpha</taxon>
        <taxon>Muroidea</taxon>
        <taxon>Spalacidae</taxon>
        <taxon>Spalacinae</taxon>
        <taxon>Nannospalax</taxon>
    </lineage>
</organism>
<dbReference type="Ensembl" id="ENSNGAT00000004759.1">
    <property type="protein sequence ID" value="ENSNGAP00000003361.1"/>
    <property type="gene ID" value="ENSNGAG00000003748.1"/>
</dbReference>
<comment type="subcellular location">
    <subcellularLocation>
        <location evidence="1">Secreted</location>
        <location evidence="1">Extracellular space</location>
        <location evidence="1">Extracellular matrix</location>
    </subcellularLocation>
</comment>
<keyword evidence="2" id="KW-0272">Extracellular matrix</keyword>
<keyword evidence="5" id="KW-1185">Reference proteome</keyword>
<dbReference type="GO" id="GO:0045202">
    <property type="term" value="C:synapse"/>
    <property type="evidence" value="ECO:0007669"/>
    <property type="project" value="TreeGrafter"/>
</dbReference>
<evidence type="ECO:0000256" key="2">
    <source>
        <dbReference type="ARBA" id="ARBA00022530"/>
    </source>
</evidence>
<dbReference type="InterPro" id="IPR013783">
    <property type="entry name" value="Ig-like_fold"/>
</dbReference>
<evidence type="ECO:0000256" key="1">
    <source>
        <dbReference type="ARBA" id="ARBA00004498"/>
    </source>
</evidence>
<proteinExistence type="predicted"/>
<gene>
    <name evidence="4" type="primary">Vcan</name>
</gene>
<accession>A0A8C6QFP6</accession>
<dbReference type="GO" id="GO:0002052">
    <property type="term" value="P:positive regulation of neuroblast proliferation"/>
    <property type="evidence" value="ECO:0007669"/>
    <property type="project" value="TreeGrafter"/>
</dbReference>
<dbReference type="GO" id="GO:0072534">
    <property type="term" value="C:perineuronal net"/>
    <property type="evidence" value="ECO:0007669"/>
    <property type="project" value="TreeGrafter"/>
</dbReference>
<evidence type="ECO:0000313" key="5">
    <source>
        <dbReference type="Proteomes" id="UP000694381"/>
    </source>
</evidence>
<evidence type="ECO:0000256" key="3">
    <source>
        <dbReference type="SAM" id="SignalP"/>
    </source>
</evidence>
<keyword evidence="2" id="KW-0964">Secreted</keyword>